<dbReference type="EMBL" id="JADGMS010000019">
    <property type="protein sequence ID" value="KAF9661055.1"/>
    <property type="molecule type" value="Genomic_DNA"/>
</dbReference>
<accession>A0A835MCB9</accession>
<organism evidence="1 2">
    <name type="scientific">Salix dunnii</name>
    <dbReference type="NCBI Taxonomy" id="1413687"/>
    <lineage>
        <taxon>Eukaryota</taxon>
        <taxon>Viridiplantae</taxon>
        <taxon>Streptophyta</taxon>
        <taxon>Embryophyta</taxon>
        <taxon>Tracheophyta</taxon>
        <taxon>Spermatophyta</taxon>
        <taxon>Magnoliopsida</taxon>
        <taxon>eudicotyledons</taxon>
        <taxon>Gunneridae</taxon>
        <taxon>Pentapetalae</taxon>
        <taxon>rosids</taxon>
        <taxon>fabids</taxon>
        <taxon>Malpighiales</taxon>
        <taxon>Salicaceae</taxon>
        <taxon>Saliceae</taxon>
        <taxon>Salix</taxon>
    </lineage>
</organism>
<protein>
    <submittedName>
        <fullName evidence="1">Uncharacterized protein</fullName>
    </submittedName>
</protein>
<keyword evidence="2" id="KW-1185">Reference proteome</keyword>
<evidence type="ECO:0000313" key="2">
    <source>
        <dbReference type="Proteomes" id="UP000657918"/>
    </source>
</evidence>
<dbReference type="AlphaFoldDB" id="A0A835MCB9"/>
<proteinExistence type="predicted"/>
<reference evidence="1 2" key="1">
    <citation type="submission" date="2020-10" db="EMBL/GenBank/DDBJ databases">
        <title>Plant Genome Project.</title>
        <authorList>
            <person name="Zhang R.-G."/>
        </authorList>
    </citation>
    <scope>NUCLEOTIDE SEQUENCE [LARGE SCALE GENOMIC DNA]</scope>
    <source>
        <strain evidence="1">FAFU-HL-1</strain>
        <tissue evidence="1">Leaf</tissue>
    </source>
</reference>
<dbReference type="Proteomes" id="UP000657918">
    <property type="component" value="Unassembled WGS sequence"/>
</dbReference>
<evidence type="ECO:0000313" key="1">
    <source>
        <dbReference type="EMBL" id="KAF9661055.1"/>
    </source>
</evidence>
<name>A0A835MCB9_9ROSI</name>
<dbReference type="OrthoDB" id="10499753at2759"/>
<sequence>MRGRSPPEEVPVNQSSISCNDQAGQNLLVVNNDSIQQITQFPPSFPQTMNFGKVKEFLASYLYSHSRKPDQLRPNFVCKRTSQLIG</sequence>
<comment type="caution">
    <text evidence="1">The sequence shown here is derived from an EMBL/GenBank/DDBJ whole genome shotgun (WGS) entry which is preliminary data.</text>
</comment>
<gene>
    <name evidence="1" type="ORF">SADUNF_Sadunf19G0028100</name>
</gene>